<evidence type="ECO:0000256" key="5">
    <source>
        <dbReference type="ARBA" id="ARBA00023004"/>
    </source>
</evidence>
<dbReference type="InterPro" id="IPR017972">
    <property type="entry name" value="Cyt_P450_CS"/>
</dbReference>
<name>A0AAU2HB90_9ACTN</name>
<dbReference type="InterPro" id="IPR036396">
    <property type="entry name" value="Cyt_P450_sf"/>
</dbReference>
<evidence type="ECO:0000256" key="7">
    <source>
        <dbReference type="RuleBase" id="RU000461"/>
    </source>
</evidence>
<dbReference type="InterPro" id="IPR001128">
    <property type="entry name" value="Cyt_P450"/>
</dbReference>
<keyword evidence="5 7" id="KW-0408">Iron</keyword>
<comment type="similarity">
    <text evidence="1 7">Belongs to the cytochrome P450 family.</text>
</comment>
<dbReference type="GO" id="GO:0004497">
    <property type="term" value="F:monooxygenase activity"/>
    <property type="evidence" value="ECO:0007669"/>
    <property type="project" value="UniProtKB-KW"/>
</dbReference>
<evidence type="ECO:0000256" key="4">
    <source>
        <dbReference type="ARBA" id="ARBA00023002"/>
    </source>
</evidence>
<evidence type="ECO:0000256" key="1">
    <source>
        <dbReference type="ARBA" id="ARBA00010617"/>
    </source>
</evidence>
<dbReference type="Gene3D" id="1.10.630.10">
    <property type="entry name" value="Cytochrome P450"/>
    <property type="match status" value="1"/>
</dbReference>
<sequence length="418" mass="46761">MPKSMSWRLVLLPVEAAVSRTDDARMYEVPDLPGLDFDPFLWESLSDAPVSRIRLPHGKGDCWLVTRHKDVKFVTSDPRFSRDVLGRAVPKMTKHFIPLDRAVSFVDPPEHARVRSVVSSSFTQRGVDRLRLRAGLLMDELCLELEAAGPSADLVHHVISPFALAMIGEVIGIPAADRPRVRDWARTVLTRASDEAQAQRAEEAKQAAHDYFRQLAAQRRAEPRQDVMSTMVAAVSAGRIDEEELLALATLMGLNGWHAVCNNAANMMYVLLTQRHLMERLQRQPGLILQAVEELFRWVPHKHGVGQPRIATEDVEVGGVLIREGELAYVSYVAANWDERVYPDPGRIDFERSGPPHMAFGNGPHVCVAPLLARMEAEVLLSTLISRFPAVRLAVPPDEMNWQTDVLIRGPVDLPVTW</sequence>
<dbReference type="FunFam" id="1.10.630.10:FF:000018">
    <property type="entry name" value="Cytochrome P450 monooxygenase"/>
    <property type="match status" value="1"/>
</dbReference>
<dbReference type="AlphaFoldDB" id="A0AAU2HB90"/>
<dbReference type="PANTHER" id="PTHR46696:SF1">
    <property type="entry name" value="CYTOCHROME P450 YJIB-RELATED"/>
    <property type="match status" value="1"/>
</dbReference>
<keyword evidence="3 7" id="KW-0479">Metal-binding</keyword>
<dbReference type="GO" id="GO:0016705">
    <property type="term" value="F:oxidoreductase activity, acting on paired donors, with incorporation or reduction of molecular oxygen"/>
    <property type="evidence" value="ECO:0007669"/>
    <property type="project" value="InterPro"/>
</dbReference>
<dbReference type="InterPro" id="IPR002397">
    <property type="entry name" value="Cyt_P450_B"/>
</dbReference>
<keyword evidence="2 7" id="KW-0349">Heme</keyword>
<dbReference type="PROSITE" id="PS00086">
    <property type="entry name" value="CYTOCHROME_P450"/>
    <property type="match status" value="1"/>
</dbReference>
<keyword evidence="4 7" id="KW-0560">Oxidoreductase</keyword>
<accession>A0AAU2HB90</accession>
<protein>
    <submittedName>
        <fullName evidence="8">Cytochrome P450</fullName>
    </submittedName>
</protein>
<keyword evidence="6 7" id="KW-0503">Monooxygenase</keyword>
<evidence type="ECO:0000313" key="8">
    <source>
        <dbReference type="EMBL" id="WTU44580.1"/>
    </source>
</evidence>
<proteinExistence type="inferred from homology"/>
<organism evidence="8">
    <name type="scientific">Streptomyces sp. NBC_00060</name>
    <dbReference type="NCBI Taxonomy" id="2975636"/>
    <lineage>
        <taxon>Bacteria</taxon>
        <taxon>Bacillati</taxon>
        <taxon>Actinomycetota</taxon>
        <taxon>Actinomycetes</taxon>
        <taxon>Kitasatosporales</taxon>
        <taxon>Streptomycetaceae</taxon>
        <taxon>Streptomyces</taxon>
    </lineage>
</organism>
<dbReference type="GO" id="GO:0020037">
    <property type="term" value="F:heme binding"/>
    <property type="evidence" value="ECO:0007669"/>
    <property type="project" value="InterPro"/>
</dbReference>
<dbReference type="PRINTS" id="PR00359">
    <property type="entry name" value="BP450"/>
</dbReference>
<dbReference type="EMBL" id="CP108253">
    <property type="protein sequence ID" value="WTU44580.1"/>
    <property type="molecule type" value="Genomic_DNA"/>
</dbReference>
<dbReference type="GO" id="GO:0005506">
    <property type="term" value="F:iron ion binding"/>
    <property type="evidence" value="ECO:0007669"/>
    <property type="project" value="InterPro"/>
</dbReference>
<dbReference type="SUPFAM" id="SSF48264">
    <property type="entry name" value="Cytochrome P450"/>
    <property type="match status" value="1"/>
</dbReference>
<dbReference type="PANTHER" id="PTHR46696">
    <property type="entry name" value="P450, PUTATIVE (EUROFUNG)-RELATED"/>
    <property type="match status" value="1"/>
</dbReference>
<evidence type="ECO:0000256" key="2">
    <source>
        <dbReference type="ARBA" id="ARBA00022617"/>
    </source>
</evidence>
<dbReference type="Pfam" id="PF00067">
    <property type="entry name" value="p450"/>
    <property type="match status" value="1"/>
</dbReference>
<reference evidence="8" key="1">
    <citation type="submission" date="2022-10" db="EMBL/GenBank/DDBJ databases">
        <title>The complete genomes of actinobacterial strains from the NBC collection.</title>
        <authorList>
            <person name="Joergensen T.S."/>
            <person name="Alvarez Arevalo M."/>
            <person name="Sterndorff E.B."/>
            <person name="Faurdal D."/>
            <person name="Vuksanovic O."/>
            <person name="Mourched A.-S."/>
            <person name="Charusanti P."/>
            <person name="Shaw S."/>
            <person name="Blin K."/>
            <person name="Weber T."/>
        </authorList>
    </citation>
    <scope>NUCLEOTIDE SEQUENCE</scope>
    <source>
        <strain evidence="8">NBC_00060</strain>
    </source>
</reference>
<evidence type="ECO:0000256" key="3">
    <source>
        <dbReference type="ARBA" id="ARBA00022723"/>
    </source>
</evidence>
<evidence type="ECO:0000256" key="6">
    <source>
        <dbReference type="ARBA" id="ARBA00023033"/>
    </source>
</evidence>
<dbReference type="CDD" id="cd11031">
    <property type="entry name" value="Cyp158A-like"/>
    <property type="match status" value="1"/>
</dbReference>
<gene>
    <name evidence="8" type="ORF">OHV25_35820</name>
</gene>